<comment type="caution">
    <text evidence="2">The sequence shown here is derived from an EMBL/GenBank/DDBJ whole genome shotgun (WGS) entry which is preliminary data.</text>
</comment>
<proteinExistence type="predicted"/>
<reference evidence="2 3" key="1">
    <citation type="submission" date="2024-10" db="EMBL/GenBank/DDBJ databases">
        <title>The Natural Products Discovery Center: Release of the First 8490 Sequenced Strains for Exploring Actinobacteria Biosynthetic Diversity.</title>
        <authorList>
            <person name="Kalkreuter E."/>
            <person name="Kautsar S.A."/>
            <person name="Yang D."/>
            <person name="Bader C.D."/>
            <person name="Teijaro C.N."/>
            <person name="Fluegel L."/>
            <person name="Davis C.M."/>
            <person name="Simpson J.R."/>
            <person name="Lauterbach L."/>
            <person name="Steele A.D."/>
            <person name="Gui C."/>
            <person name="Meng S."/>
            <person name="Li G."/>
            <person name="Viehrig K."/>
            <person name="Ye F."/>
            <person name="Su P."/>
            <person name="Kiefer A.F."/>
            <person name="Nichols A."/>
            <person name="Cepeda A.J."/>
            <person name="Yan W."/>
            <person name="Fan B."/>
            <person name="Jiang Y."/>
            <person name="Adhikari A."/>
            <person name="Zheng C.-J."/>
            <person name="Schuster L."/>
            <person name="Cowan T.M."/>
            <person name="Smanski M.J."/>
            <person name="Chevrette M.G."/>
            <person name="De Carvalho L.P.S."/>
            <person name="Shen B."/>
        </authorList>
    </citation>
    <scope>NUCLEOTIDE SEQUENCE [LARGE SCALE GENOMIC DNA]</scope>
    <source>
        <strain evidence="2 3">NPDC000087</strain>
    </source>
</reference>
<name>A0ABW6W5J8_9ACTN</name>
<dbReference type="Gene3D" id="3.90.550.10">
    <property type="entry name" value="Spore Coat Polysaccharide Biosynthesis Protein SpsA, Chain A"/>
    <property type="match status" value="1"/>
</dbReference>
<dbReference type="SUPFAM" id="SSF53448">
    <property type="entry name" value="Nucleotide-diphospho-sugar transferases"/>
    <property type="match status" value="1"/>
</dbReference>
<dbReference type="InterPro" id="IPR001173">
    <property type="entry name" value="Glyco_trans_2-like"/>
</dbReference>
<feature type="domain" description="Glycosyltransferase 2-like" evidence="1">
    <location>
        <begin position="14"/>
        <end position="146"/>
    </location>
</feature>
<accession>A0ABW6W5J8</accession>
<dbReference type="RefSeq" id="WP_020518446.1">
    <property type="nucleotide sequence ID" value="NZ_JBIAZU010000001.1"/>
</dbReference>
<organism evidence="2 3">
    <name type="scientific">Paractinoplanes globisporus</name>
    <dbReference type="NCBI Taxonomy" id="113565"/>
    <lineage>
        <taxon>Bacteria</taxon>
        <taxon>Bacillati</taxon>
        <taxon>Actinomycetota</taxon>
        <taxon>Actinomycetes</taxon>
        <taxon>Micromonosporales</taxon>
        <taxon>Micromonosporaceae</taxon>
        <taxon>Paractinoplanes</taxon>
    </lineage>
</organism>
<evidence type="ECO:0000313" key="2">
    <source>
        <dbReference type="EMBL" id="MFF5288014.1"/>
    </source>
</evidence>
<dbReference type="EC" id="2.4.-.-" evidence="2"/>
<gene>
    <name evidence="2" type="ORF">ACFY35_01155</name>
</gene>
<dbReference type="PANTHER" id="PTHR43685:SF2">
    <property type="entry name" value="GLYCOSYLTRANSFERASE 2-LIKE DOMAIN-CONTAINING PROTEIN"/>
    <property type="match status" value="1"/>
</dbReference>
<keyword evidence="2" id="KW-0328">Glycosyltransferase</keyword>
<dbReference type="EMBL" id="JBIAZU010000001">
    <property type="protein sequence ID" value="MFF5288014.1"/>
    <property type="molecule type" value="Genomic_DNA"/>
</dbReference>
<dbReference type="GO" id="GO:0016757">
    <property type="term" value="F:glycosyltransferase activity"/>
    <property type="evidence" value="ECO:0007669"/>
    <property type="project" value="UniProtKB-KW"/>
</dbReference>
<sequence>MDVTVVIPAGPPSRWHSLVRAVASARSQTHRPAAVIVVIDHDTEYFHRVRRDLPGVTVLENQHLSATGCLDTGAFHAHTELVAFLGHDVSADPGWLARLAVAFRDDEAVGAGGTLRPDWRNGRPRWLPDELVWTVAPNARPAGMMVRRTVFRQVGGFGRRRAELPMRMRALTGGSWRHVPDAVVRHEVPDPSFRSFLHRCFTEGRRGLRPLPNAALTNFRLALRARHADHALRGVSALAGMAAAAAGLVVGRPAGSTTARSAGRFAGYPGRAQEHLGDGAVESLS</sequence>
<keyword evidence="2" id="KW-0808">Transferase</keyword>
<keyword evidence="3" id="KW-1185">Reference proteome</keyword>
<protein>
    <submittedName>
        <fullName evidence="2">Glycosyltransferase</fullName>
        <ecNumber evidence="2">2.4.-.-</ecNumber>
    </submittedName>
</protein>
<dbReference type="Pfam" id="PF00535">
    <property type="entry name" value="Glycos_transf_2"/>
    <property type="match status" value="1"/>
</dbReference>
<dbReference type="InterPro" id="IPR029044">
    <property type="entry name" value="Nucleotide-diphossugar_trans"/>
</dbReference>
<dbReference type="PANTHER" id="PTHR43685">
    <property type="entry name" value="GLYCOSYLTRANSFERASE"/>
    <property type="match status" value="1"/>
</dbReference>
<evidence type="ECO:0000259" key="1">
    <source>
        <dbReference type="Pfam" id="PF00535"/>
    </source>
</evidence>
<evidence type="ECO:0000313" key="3">
    <source>
        <dbReference type="Proteomes" id="UP001602245"/>
    </source>
</evidence>
<dbReference type="Proteomes" id="UP001602245">
    <property type="component" value="Unassembled WGS sequence"/>
</dbReference>
<dbReference type="InterPro" id="IPR050834">
    <property type="entry name" value="Glycosyltransf_2"/>
</dbReference>